<dbReference type="EMBL" id="FTLG01000188">
    <property type="protein sequence ID" value="SIP73802.1"/>
    <property type="molecule type" value="Genomic_DNA"/>
</dbReference>
<evidence type="ECO:0000313" key="1">
    <source>
        <dbReference type="EMBL" id="SIP73802.1"/>
    </source>
</evidence>
<dbReference type="AlphaFoldDB" id="A0A1N6MYB0"/>
<organism evidence="1 2">
    <name type="scientific">Xenorhabdus innexi</name>
    <dbReference type="NCBI Taxonomy" id="290109"/>
    <lineage>
        <taxon>Bacteria</taxon>
        <taxon>Pseudomonadati</taxon>
        <taxon>Pseudomonadota</taxon>
        <taxon>Gammaproteobacteria</taxon>
        <taxon>Enterobacterales</taxon>
        <taxon>Morganellaceae</taxon>
        <taxon>Xenorhabdus</taxon>
    </lineage>
</organism>
<name>A0A1N6MYB0_9GAMM</name>
<gene>
    <name evidence="1" type="ORF">XIS1_460117</name>
</gene>
<reference evidence="2" key="1">
    <citation type="submission" date="2016-12" db="EMBL/GenBank/DDBJ databases">
        <authorList>
            <person name="Gaudriault S."/>
        </authorList>
    </citation>
    <scope>NUCLEOTIDE SEQUENCE [LARGE SCALE GENOMIC DNA]</scope>
    <source>
        <strain evidence="2">HGB1681 (deposited as PTA-6826 in the American Type Culture Collection)</strain>
    </source>
</reference>
<proteinExistence type="predicted"/>
<evidence type="ECO:0000313" key="2">
    <source>
        <dbReference type="Proteomes" id="UP000196435"/>
    </source>
</evidence>
<accession>A0A1N6MYB0</accession>
<sequence>MRSCIKWLDVGAKNNVHVQEKFLSLYRAFPPILNNQCFSIQPFDSGTMC</sequence>
<protein>
    <submittedName>
        <fullName evidence="1">Uncharacterized protein</fullName>
    </submittedName>
</protein>
<dbReference type="Proteomes" id="UP000196435">
    <property type="component" value="Unassembled WGS sequence"/>
</dbReference>